<dbReference type="AlphaFoldDB" id="A0A8J5UQN5"/>
<dbReference type="PANTHER" id="PTHR21405:SF0">
    <property type="entry name" value="TETRATRICOPEPTIDE REPEAT PROTEIN 36"/>
    <property type="match status" value="1"/>
</dbReference>
<proteinExistence type="inferred from homology"/>
<organism evidence="2 3">
    <name type="scientific">Cotesia typhae</name>
    <dbReference type="NCBI Taxonomy" id="2053667"/>
    <lineage>
        <taxon>Eukaryota</taxon>
        <taxon>Metazoa</taxon>
        <taxon>Ecdysozoa</taxon>
        <taxon>Arthropoda</taxon>
        <taxon>Hexapoda</taxon>
        <taxon>Insecta</taxon>
        <taxon>Pterygota</taxon>
        <taxon>Neoptera</taxon>
        <taxon>Endopterygota</taxon>
        <taxon>Hymenoptera</taxon>
        <taxon>Apocrita</taxon>
        <taxon>Ichneumonoidea</taxon>
        <taxon>Braconidae</taxon>
        <taxon>Microgastrinae</taxon>
        <taxon>Cotesia</taxon>
    </lineage>
</organism>
<keyword evidence="3" id="KW-1185">Reference proteome</keyword>
<dbReference type="InterPro" id="IPR019734">
    <property type="entry name" value="TPR_rpt"/>
</dbReference>
<dbReference type="GO" id="GO:0006570">
    <property type="term" value="P:tyrosine metabolic process"/>
    <property type="evidence" value="ECO:0007669"/>
    <property type="project" value="TreeGrafter"/>
</dbReference>
<dbReference type="OrthoDB" id="539634at2759"/>
<evidence type="ECO:0008006" key="4">
    <source>
        <dbReference type="Google" id="ProtNLM"/>
    </source>
</evidence>
<protein>
    <recommendedName>
        <fullName evidence="4">Tetratricopeptide repeat protein 36</fullName>
    </recommendedName>
</protein>
<name>A0A8J5UQN5_9HYME</name>
<sequence>MEQLSEHDKSILDIIFDPLQLMSSGQNSHEPEDEITDKIQDPEIVNLVKRAIKTAESGELDKALLLFDEAITKAPDRPSILNDRAQALRLAGRVGEALKDLDQAVTMSSGRGKAGTKALCQRGLLHRLEGRKDEAKRDFEIAAKNGSAFARNQLVDLNPYAAMCNAMLKEITSKSVQL</sequence>
<reference evidence="2" key="2">
    <citation type="submission" date="2021-04" db="EMBL/GenBank/DDBJ databases">
        <title>Genome-wide patterns of bracovirus chromosomal integration into multiple host tissues during parasitism.</title>
        <authorList>
            <person name="Chebbi M.A.C."/>
        </authorList>
    </citation>
    <scope>NUCLEOTIDE SEQUENCE</scope>
    <source>
        <tissue evidence="2">Whole body</tissue>
    </source>
</reference>
<gene>
    <name evidence="2" type="ORF">G9C98_004822</name>
</gene>
<dbReference type="InterPro" id="IPR038906">
    <property type="entry name" value="TTC36"/>
</dbReference>
<evidence type="ECO:0000313" key="2">
    <source>
        <dbReference type="EMBL" id="KAG8036242.1"/>
    </source>
</evidence>
<evidence type="ECO:0000256" key="1">
    <source>
        <dbReference type="ARBA" id="ARBA00006995"/>
    </source>
</evidence>
<comment type="similarity">
    <text evidence="1">Belongs to the TTC36 family.</text>
</comment>
<evidence type="ECO:0000313" key="3">
    <source>
        <dbReference type="Proteomes" id="UP000729913"/>
    </source>
</evidence>
<dbReference type="EMBL" id="JAAOIC020000049">
    <property type="protein sequence ID" value="KAG8036242.1"/>
    <property type="molecule type" value="Genomic_DNA"/>
</dbReference>
<comment type="caution">
    <text evidence="2">The sequence shown here is derived from an EMBL/GenBank/DDBJ whole genome shotgun (WGS) entry which is preliminary data.</text>
</comment>
<dbReference type="SMART" id="SM00028">
    <property type="entry name" value="TPR"/>
    <property type="match status" value="3"/>
</dbReference>
<dbReference type="Proteomes" id="UP000729913">
    <property type="component" value="Unassembled WGS sequence"/>
</dbReference>
<reference evidence="2" key="1">
    <citation type="submission" date="2020-03" db="EMBL/GenBank/DDBJ databases">
        <authorList>
            <person name="Chebbi M.A."/>
            <person name="Drezen J.M."/>
        </authorList>
    </citation>
    <scope>NUCLEOTIDE SEQUENCE</scope>
    <source>
        <tissue evidence="2">Whole body</tissue>
    </source>
</reference>
<dbReference type="PANTHER" id="PTHR21405">
    <property type="entry name" value="CDNA SEQUENCE BC021608"/>
    <property type="match status" value="1"/>
</dbReference>
<accession>A0A8J5UQN5</accession>